<keyword evidence="2" id="KW-0808">Transferase</keyword>
<dbReference type="EMBL" id="JBHRTP010000054">
    <property type="protein sequence ID" value="MFC3109680.1"/>
    <property type="molecule type" value="Genomic_DNA"/>
</dbReference>
<sequence length="73" mass="7945">MDSMAGPQTLALFCSVADNYGDIGVCWRLTFQSDVGVIVGYVRHLAPWSGTGVFPADGRKKTLRKIGSVFSHR</sequence>
<keyword evidence="8" id="KW-0251">Elongation factor</keyword>
<evidence type="ECO:0000313" key="8">
    <source>
        <dbReference type="EMBL" id="MFC3109680.1"/>
    </source>
</evidence>
<dbReference type="Proteomes" id="UP001595530">
    <property type="component" value="Unassembled WGS sequence"/>
</dbReference>
<comment type="function">
    <text evidence="3">Protein-arginine rhamnosyltransferase that catalyzes the transfer of a single rhamnose to elongation factor P (EF-P) on 'Lys-32', a modification required for EF-P-dependent rescue of polyproline stalled ribosomes.</text>
</comment>
<keyword evidence="9" id="KW-1185">Reference proteome</keyword>
<comment type="caution">
    <text evidence="8">The sequence shown here is derived from an EMBL/GenBank/DDBJ whole genome shotgun (WGS) entry which is preliminary data.</text>
</comment>
<proteinExistence type="inferred from homology"/>
<accession>A0ABV7F7Z0</accession>
<protein>
    <recommendedName>
        <fullName evidence="5">Protein-arginine rhamnosyltransferase</fullName>
    </recommendedName>
    <alternativeName>
        <fullName evidence="6">EF-P arginine rhamnosyltransferase</fullName>
    </alternativeName>
</protein>
<gene>
    <name evidence="8" type="primary">earP</name>
    <name evidence="8" type="ORF">ACFOFO_17185</name>
</gene>
<evidence type="ECO:0000313" key="9">
    <source>
        <dbReference type="Proteomes" id="UP001595530"/>
    </source>
</evidence>
<dbReference type="RefSeq" id="WP_390325568.1">
    <property type="nucleotide sequence ID" value="NZ_JBHRTP010000054.1"/>
</dbReference>
<organism evidence="8 9">
    <name type="scientific">Undibacterium arcticum</name>
    <dbReference type="NCBI Taxonomy" id="1762892"/>
    <lineage>
        <taxon>Bacteria</taxon>
        <taxon>Pseudomonadati</taxon>
        <taxon>Pseudomonadota</taxon>
        <taxon>Betaproteobacteria</taxon>
        <taxon>Burkholderiales</taxon>
        <taxon>Oxalobacteraceae</taxon>
        <taxon>Undibacterium</taxon>
    </lineage>
</organism>
<keyword evidence="1" id="KW-0328">Glycosyltransferase</keyword>
<evidence type="ECO:0000256" key="6">
    <source>
        <dbReference type="ARBA" id="ARBA00030025"/>
    </source>
</evidence>
<evidence type="ECO:0000256" key="3">
    <source>
        <dbReference type="ARBA" id="ARBA00024303"/>
    </source>
</evidence>
<keyword evidence="8" id="KW-0648">Protein biosynthesis</keyword>
<comment type="similarity">
    <text evidence="4">Belongs to the glycosyltransferase 104 family.</text>
</comment>
<dbReference type="Pfam" id="PF10093">
    <property type="entry name" value="EarP"/>
    <property type="match status" value="1"/>
</dbReference>
<evidence type="ECO:0000256" key="1">
    <source>
        <dbReference type="ARBA" id="ARBA00022676"/>
    </source>
</evidence>
<evidence type="ECO:0000256" key="2">
    <source>
        <dbReference type="ARBA" id="ARBA00022679"/>
    </source>
</evidence>
<evidence type="ECO:0000256" key="5">
    <source>
        <dbReference type="ARBA" id="ARBA00024416"/>
    </source>
</evidence>
<dbReference type="GO" id="GO:0003746">
    <property type="term" value="F:translation elongation factor activity"/>
    <property type="evidence" value="ECO:0007669"/>
    <property type="project" value="UniProtKB-KW"/>
</dbReference>
<comment type="catalytic activity">
    <reaction evidence="7">
        <text>dTDP-beta-L-rhamnose + L-arginyl-[protein] = N(omega)-(alpha-L-rhamnosyl)-L-arginyl-[protein] + dTDP + H(+)</text>
        <dbReference type="Rhea" id="RHEA:66692"/>
        <dbReference type="Rhea" id="RHEA-COMP:10532"/>
        <dbReference type="Rhea" id="RHEA-COMP:17096"/>
        <dbReference type="ChEBI" id="CHEBI:15378"/>
        <dbReference type="ChEBI" id="CHEBI:29965"/>
        <dbReference type="ChEBI" id="CHEBI:57510"/>
        <dbReference type="ChEBI" id="CHEBI:58369"/>
        <dbReference type="ChEBI" id="CHEBI:167445"/>
    </reaction>
    <physiologicalReaction direction="left-to-right" evidence="7">
        <dbReference type="Rhea" id="RHEA:66693"/>
    </physiologicalReaction>
</comment>
<reference evidence="9" key="1">
    <citation type="journal article" date="2019" name="Int. J. Syst. Evol. Microbiol.">
        <title>The Global Catalogue of Microorganisms (GCM) 10K type strain sequencing project: providing services to taxonomists for standard genome sequencing and annotation.</title>
        <authorList>
            <consortium name="The Broad Institute Genomics Platform"/>
            <consortium name="The Broad Institute Genome Sequencing Center for Infectious Disease"/>
            <person name="Wu L."/>
            <person name="Ma J."/>
        </authorList>
    </citation>
    <scope>NUCLEOTIDE SEQUENCE [LARGE SCALE GENOMIC DNA]</scope>
    <source>
        <strain evidence="9">KCTC 42986</strain>
    </source>
</reference>
<evidence type="ECO:0000256" key="4">
    <source>
        <dbReference type="ARBA" id="ARBA00024346"/>
    </source>
</evidence>
<evidence type="ECO:0000256" key="7">
    <source>
        <dbReference type="ARBA" id="ARBA00048472"/>
    </source>
</evidence>
<dbReference type="InterPro" id="IPR016633">
    <property type="entry name" value="EarP"/>
</dbReference>
<name>A0ABV7F7Z0_9BURK</name>